<dbReference type="GO" id="GO:0022857">
    <property type="term" value="F:transmembrane transporter activity"/>
    <property type="evidence" value="ECO:0007669"/>
    <property type="project" value="InterPro"/>
</dbReference>
<keyword evidence="15" id="KW-1185">Reference proteome</keyword>
<comment type="caution">
    <text evidence="14">The sequence shown here is derived from an EMBL/GenBank/DDBJ whole genome shotgun (WGS) entry which is preliminary data.</text>
</comment>
<protein>
    <recommendedName>
        <fullName evidence="10">MutS protein homolog 3</fullName>
    </recommendedName>
</protein>
<proteinExistence type="inferred from homology"/>
<dbReference type="SUPFAM" id="SSF103473">
    <property type="entry name" value="MFS general substrate transporter"/>
    <property type="match status" value="1"/>
</dbReference>
<dbReference type="EMBL" id="VIGI01000006">
    <property type="protein sequence ID" value="KAB8299105.1"/>
    <property type="molecule type" value="Genomic_DNA"/>
</dbReference>
<dbReference type="Proteomes" id="UP000326757">
    <property type="component" value="Unassembled WGS sequence"/>
</dbReference>
<feature type="transmembrane region" description="Helical" evidence="12">
    <location>
        <begin position="96"/>
        <end position="114"/>
    </location>
</feature>
<name>A0A5N6K8K5_MONLA</name>
<feature type="transmembrane region" description="Helical" evidence="12">
    <location>
        <begin position="163"/>
        <end position="181"/>
    </location>
</feature>
<evidence type="ECO:0000256" key="2">
    <source>
        <dbReference type="ARBA" id="ARBA00004141"/>
    </source>
</evidence>
<dbReference type="InterPro" id="IPR036678">
    <property type="entry name" value="MutS_con_dom_sf"/>
</dbReference>
<evidence type="ECO:0000256" key="11">
    <source>
        <dbReference type="SAM" id="MobiDB-lite"/>
    </source>
</evidence>
<feature type="transmembrane region" description="Helical" evidence="12">
    <location>
        <begin position="366"/>
        <end position="383"/>
    </location>
</feature>
<dbReference type="Pfam" id="PF01624">
    <property type="entry name" value="MutS_I"/>
    <property type="match status" value="1"/>
</dbReference>
<dbReference type="Gene3D" id="3.30.420.110">
    <property type="entry name" value="MutS, connector domain"/>
    <property type="match status" value="1"/>
</dbReference>
<keyword evidence="7" id="KW-0238">DNA-binding</keyword>
<dbReference type="PANTHER" id="PTHR11361">
    <property type="entry name" value="DNA MISMATCH REPAIR PROTEIN MUTS FAMILY MEMBER"/>
    <property type="match status" value="1"/>
</dbReference>
<dbReference type="Gene3D" id="3.40.1170.10">
    <property type="entry name" value="DNA repair protein MutS, domain I"/>
    <property type="match status" value="1"/>
</dbReference>
<evidence type="ECO:0000256" key="6">
    <source>
        <dbReference type="ARBA" id="ARBA00022840"/>
    </source>
</evidence>
<dbReference type="OrthoDB" id="121051at2759"/>
<dbReference type="PANTHER" id="PTHR11361:SF122">
    <property type="entry name" value="DNA MISMATCH REPAIR PROTEIN MSH3"/>
    <property type="match status" value="1"/>
</dbReference>
<evidence type="ECO:0000256" key="3">
    <source>
        <dbReference type="ARBA" id="ARBA00007094"/>
    </source>
</evidence>
<evidence type="ECO:0000313" key="15">
    <source>
        <dbReference type="Proteomes" id="UP000326757"/>
    </source>
</evidence>
<evidence type="ECO:0000256" key="1">
    <source>
        <dbReference type="ARBA" id="ARBA00004123"/>
    </source>
</evidence>
<dbReference type="InterPro" id="IPR045076">
    <property type="entry name" value="MutS"/>
</dbReference>
<feature type="transmembrane region" description="Helical" evidence="12">
    <location>
        <begin position="223"/>
        <end position="244"/>
    </location>
</feature>
<keyword evidence="9" id="KW-0539">Nucleus</keyword>
<dbReference type="InterPro" id="IPR027417">
    <property type="entry name" value="P-loop_NTPase"/>
</dbReference>
<dbReference type="InterPro" id="IPR007861">
    <property type="entry name" value="DNA_mismatch_repair_MutS_clamp"/>
</dbReference>
<feature type="compositionally biased region" description="Polar residues" evidence="11">
    <location>
        <begin position="433"/>
        <end position="460"/>
    </location>
</feature>
<feature type="compositionally biased region" description="Acidic residues" evidence="11">
    <location>
        <begin position="596"/>
        <end position="611"/>
    </location>
</feature>
<dbReference type="Pfam" id="PF05192">
    <property type="entry name" value="MutS_III"/>
    <property type="match status" value="1"/>
</dbReference>
<dbReference type="SUPFAM" id="SSF52540">
    <property type="entry name" value="P-loop containing nucleoside triphosphate hydrolases"/>
    <property type="match status" value="1"/>
</dbReference>
<dbReference type="GO" id="GO:0005524">
    <property type="term" value="F:ATP binding"/>
    <property type="evidence" value="ECO:0007669"/>
    <property type="project" value="UniProtKB-KW"/>
</dbReference>
<dbReference type="GO" id="GO:0006298">
    <property type="term" value="P:mismatch repair"/>
    <property type="evidence" value="ECO:0007669"/>
    <property type="project" value="InterPro"/>
</dbReference>
<feature type="region of interest" description="Disordered" evidence="11">
    <location>
        <begin position="586"/>
        <end position="624"/>
    </location>
</feature>
<dbReference type="InterPro" id="IPR000432">
    <property type="entry name" value="DNA_mismatch_repair_MutS_C"/>
</dbReference>
<dbReference type="Gene3D" id="1.20.1250.20">
    <property type="entry name" value="MFS general substrate transporter like domains"/>
    <property type="match status" value="2"/>
</dbReference>
<gene>
    <name evidence="14" type="ORF">EYC80_001218</name>
</gene>
<accession>A0A5N6K8K5</accession>
<dbReference type="SMART" id="SM00534">
    <property type="entry name" value="MUTSac"/>
    <property type="match status" value="1"/>
</dbReference>
<dbReference type="SUPFAM" id="SSF55271">
    <property type="entry name" value="DNA repair protein MutS, domain I"/>
    <property type="match status" value="1"/>
</dbReference>
<keyword evidence="12" id="KW-0812">Transmembrane</keyword>
<evidence type="ECO:0000259" key="13">
    <source>
        <dbReference type="PROSITE" id="PS00486"/>
    </source>
</evidence>
<dbReference type="GO" id="GO:0030983">
    <property type="term" value="F:mismatched DNA binding"/>
    <property type="evidence" value="ECO:0007669"/>
    <property type="project" value="InterPro"/>
</dbReference>
<keyword evidence="12" id="KW-0472">Membrane</keyword>
<dbReference type="InterPro" id="IPR007696">
    <property type="entry name" value="DNA_mismatch_repair_MutS_core"/>
</dbReference>
<dbReference type="Pfam" id="PF07690">
    <property type="entry name" value="MFS_1"/>
    <property type="match status" value="1"/>
</dbReference>
<keyword evidence="5" id="KW-0227">DNA damage</keyword>
<comment type="subcellular location">
    <subcellularLocation>
        <location evidence="2">Membrane</location>
        <topology evidence="2">Multi-pass membrane protein</topology>
    </subcellularLocation>
    <subcellularLocation>
        <location evidence="1">Nucleus</location>
    </subcellularLocation>
</comment>
<dbReference type="GO" id="GO:0006312">
    <property type="term" value="P:mitotic recombination"/>
    <property type="evidence" value="ECO:0007669"/>
    <property type="project" value="TreeGrafter"/>
</dbReference>
<dbReference type="FunFam" id="1.20.1250.20:FF:000034">
    <property type="entry name" value="MFS general substrate transporter"/>
    <property type="match status" value="1"/>
</dbReference>
<evidence type="ECO:0000256" key="8">
    <source>
        <dbReference type="ARBA" id="ARBA00023204"/>
    </source>
</evidence>
<dbReference type="Pfam" id="PF05190">
    <property type="entry name" value="MutS_IV"/>
    <property type="match status" value="1"/>
</dbReference>
<feature type="transmembrane region" description="Helical" evidence="12">
    <location>
        <begin position="390"/>
        <end position="409"/>
    </location>
</feature>
<dbReference type="Gene3D" id="3.40.50.300">
    <property type="entry name" value="P-loop containing nucleotide triphosphate hydrolases"/>
    <property type="match status" value="2"/>
</dbReference>
<feature type="region of interest" description="Disordered" evidence="11">
    <location>
        <begin position="491"/>
        <end position="568"/>
    </location>
</feature>
<dbReference type="InterPro" id="IPR011701">
    <property type="entry name" value="MFS"/>
</dbReference>
<feature type="transmembrane region" description="Helical" evidence="12">
    <location>
        <begin position="331"/>
        <end position="354"/>
    </location>
</feature>
<evidence type="ECO:0000256" key="7">
    <source>
        <dbReference type="ARBA" id="ARBA00023125"/>
    </source>
</evidence>
<evidence type="ECO:0000256" key="4">
    <source>
        <dbReference type="ARBA" id="ARBA00022741"/>
    </source>
</evidence>
<evidence type="ECO:0000313" key="14">
    <source>
        <dbReference type="EMBL" id="KAB8299105.1"/>
    </source>
</evidence>
<evidence type="ECO:0000256" key="12">
    <source>
        <dbReference type="SAM" id="Phobius"/>
    </source>
</evidence>
<evidence type="ECO:0000256" key="5">
    <source>
        <dbReference type="ARBA" id="ARBA00022763"/>
    </source>
</evidence>
<reference evidence="14 15" key="1">
    <citation type="submission" date="2019-06" db="EMBL/GenBank/DDBJ databases">
        <title>Genome Sequence of the Brown Rot Fungal Pathogen Monilinia laxa.</title>
        <authorList>
            <person name="De Miccolis Angelini R.M."/>
            <person name="Landi L."/>
            <person name="Abate D."/>
            <person name="Pollastro S."/>
            <person name="Romanazzi G."/>
            <person name="Faretra F."/>
        </authorList>
    </citation>
    <scope>NUCLEOTIDE SEQUENCE [LARGE SCALE GENOMIC DNA]</scope>
    <source>
        <strain evidence="14 15">Mlax316</strain>
    </source>
</reference>
<dbReference type="GO" id="GO:0140664">
    <property type="term" value="F:ATP-dependent DNA damage sensor activity"/>
    <property type="evidence" value="ECO:0007669"/>
    <property type="project" value="InterPro"/>
</dbReference>
<dbReference type="FunFam" id="1.10.1420.10:FF:000004">
    <property type="entry name" value="DNA mismatch repair protein Msh3"/>
    <property type="match status" value="1"/>
</dbReference>
<evidence type="ECO:0000256" key="9">
    <source>
        <dbReference type="ARBA" id="ARBA00023242"/>
    </source>
</evidence>
<dbReference type="FunFam" id="3.30.420.110:FF:000008">
    <property type="entry name" value="DNA mismatch repair protein"/>
    <property type="match status" value="1"/>
</dbReference>
<dbReference type="GO" id="GO:0016020">
    <property type="term" value="C:membrane"/>
    <property type="evidence" value="ECO:0007669"/>
    <property type="project" value="UniProtKB-SubCell"/>
</dbReference>
<evidence type="ECO:0000256" key="10">
    <source>
        <dbReference type="ARBA" id="ARBA00029792"/>
    </source>
</evidence>
<dbReference type="GO" id="GO:0005634">
    <property type="term" value="C:nucleus"/>
    <property type="evidence" value="ECO:0007669"/>
    <property type="project" value="UniProtKB-SubCell"/>
</dbReference>
<keyword evidence="8" id="KW-0234">DNA repair</keyword>
<dbReference type="SMART" id="SM00533">
    <property type="entry name" value="MUTSd"/>
    <property type="match status" value="1"/>
</dbReference>
<dbReference type="FunFam" id="3.40.1170.10:FF:000006">
    <property type="entry name" value="DNA mismatch repair protein"/>
    <property type="match status" value="1"/>
</dbReference>
<keyword evidence="4" id="KW-0547">Nucleotide-binding</keyword>
<dbReference type="InterPro" id="IPR007695">
    <property type="entry name" value="DNA_mismatch_repair_MutS-lik_N"/>
</dbReference>
<feature type="domain" description="DNA mismatch repair proteins mutS family" evidence="13">
    <location>
        <begin position="1351"/>
        <end position="1367"/>
    </location>
</feature>
<feature type="transmembrane region" description="Helical" evidence="12">
    <location>
        <begin position="256"/>
        <end position="278"/>
    </location>
</feature>
<dbReference type="InterPro" id="IPR036259">
    <property type="entry name" value="MFS_trans_sf"/>
</dbReference>
<feature type="region of interest" description="Disordered" evidence="11">
    <location>
        <begin position="433"/>
        <end position="465"/>
    </location>
</feature>
<dbReference type="Gene3D" id="1.10.1420.10">
    <property type="match status" value="2"/>
</dbReference>
<dbReference type="InterPro" id="IPR036187">
    <property type="entry name" value="DNA_mismatch_repair_MutS_sf"/>
</dbReference>
<feature type="transmembrane region" description="Helical" evidence="12">
    <location>
        <begin position="134"/>
        <end position="156"/>
    </location>
</feature>
<dbReference type="Pfam" id="PF00488">
    <property type="entry name" value="MutS_V"/>
    <property type="match status" value="2"/>
</dbReference>
<keyword evidence="6" id="KW-0067">ATP-binding</keyword>
<keyword evidence="12" id="KW-1133">Transmembrane helix</keyword>
<feature type="transmembrane region" description="Helical" evidence="12">
    <location>
        <begin position="193"/>
        <end position="211"/>
    </location>
</feature>
<organism evidence="14 15">
    <name type="scientific">Monilinia laxa</name>
    <name type="common">Brown rot fungus</name>
    <name type="synonym">Sclerotinia laxa</name>
    <dbReference type="NCBI Taxonomy" id="61186"/>
    <lineage>
        <taxon>Eukaryota</taxon>
        <taxon>Fungi</taxon>
        <taxon>Dikarya</taxon>
        <taxon>Ascomycota</taxon>
        <taxon>Pezizomycotina</taxon>
        <taxon>Leotiomycetes</taxon>
        <taxon>Helotiales</taxon>
        <taxon>Sclerotiniaceae</taxon>
        <taxon>Monilinia</taxon>
    </lineage>
</organism>
<comment type="similarity">
    <text evidence="3">Belongs to the DNA mismatch repair MutS family. MSH3 subfamily.</text>
</comment>
<dbReference type="InterPro" id="IPR016151">
    <property type="entry name" value="DNA_mismatch_repair_MutS_N"/>
</dbReference>
<dbReference type="SUPFAM" id="SSF48334">
    <property type="entry name" value="DNA repair protein MutS, domain III"/>
    <property type="match status" value="1"/>
</dbReference>
<dbReference type="PROSITE" id="PS00486">
    <property type="entry name" value="DNA_MISMATCH_REPAIR_2"/>
    <property type="match status" value="1"/>
</dbReference>
<sequence length="1517" mass="167694">MSAVDILTLATPSEEVRLSGLAIRNQRVVGISSSPPSANVCHDMKAPSNANDEKEVVGLHENLPSPDLPPNPDVDLSDEEKAEIDRKLVQKLDWTLIPWLCVLYLLAFLDRTNIGNAKIGGLQKDLHNMSAGNYNAALSIFFISYALFEPVTNVMLKKFRPSIFVPIIIIAWGLCMTFMGFVENWSGLMAARWFLGLAEAGLFPGISYYLSCWYKRSEFGVRVAIFFSAAAISGSFGGLLAAAILKMDGLGGLHGWAWIFILEGIVTIWAGFASFWLVHDFPEKARFLSEVDRNRVIRRLQTDQQSVGHEEFGSKFIWQAVQDYKMWLGMVIYMGACMPLYAFSLFLPTIIIQLGYTTTKAQLLSVPPYVTAAFLTVGIGFIADRTRQRGLCNIFVSLIGIAGFSMLLASEEPRTKYAATFLGALGVVTMSKPNPTPSKTQKSISSFFTPKSSQKPQNSDPLPASAAAVDLHDVERDEAINEVADISGNGLKRVLEEGSSGGNTGTTGRPSKRAKGVDEEDSESPTRVATDARKPSRHTNKYMFSGSSQLSAAEPMVEEEPEAESEKVRKAELHNKFVKKLGHPDSIRRTVPEDNAVIDEGDEEGEDEEESPAPVKTKKKGAKTGKLTPMELQVIDIKRKHMDTLLIVEVGYKFKFFGEDARTAAKVLSIVCIPGKFRFDEHPSEAHLNYFASASIPVHRLPVHAKRLVAAGHKIGIVRQTETAALKKAGDNRNAPFVRKLTNVYTKGTYIDDIDGLDSTDSPSGGAPATGYLLCITETKAKGWGTDEKVEVGILAVQPATGDVIYDNFEDGFMRGEIETRLLHIAPCEFLIVGELTKATEKLVQHLSGSTTNVFGDRIRVERVEKPKTMAAESYSHVAQFYADKLKAHQSSNNEREQELLEKVLKLTEPVTICLSAMITHMTEYGLEHVFDLTKYFQSFSARSHMLLNGNTLTSLEIYTNQTDHTEKGSLFWTLDKTQTKFGQRLLRKWVGRPLLDKQRLEERVSAVEELKENANTPKVDKLNATLREIRSDLERSLLRIYYGKCARPELLTVLQTMQRIANEFAHVKTPSDAGFESALLNEAIASLPAIGEIVISFLDKINAQAARKDDKYAFFLEDYETEEISEHKFGIGAVEQDLEAHRTVAATKLSKKTPVTYVTIAGIEYLIEVPNTDLKNVPASWAKISGTKKHSRFHTPEVIKFLRERDQHKESLSSACDSAFSSFLAEISTHYAVIRDTISHLATIDCLLSLATVASLPGYCKPTFTSTTEISVIGGRHPMVEQLLPSTYIPNNTSLSTDPDHTRALLLTGPNMGGKSSYVRQVALISILAQIGSYVPAESARLGLLDGPRSLVILDELGRGTSTHDGVAIAEAVLDWVVRETKCLCLFITHYQTLASVARGFEKGKELRNVHMKFTAQRNETRVSDVDTDKDEEGVDEEITFLYEVGEGVAHRSYGLNVARLARVPKVVLDTAASKSRELELEVKEKKLLGLSKMIANVLENGADQLDQLVIGMEQL</sequence>